<keyword evidence="2" id="KW-1185">Reference proteome</keyword>
<sequence length="544" mass="60218">MLDHGIHGSHPSVSTLQSPPRLSSDPRRTTQLPSRLHSPLGHSHPMAGGRPFRPSAPRRAAFAGILTLLLLASLAFLLSSPPAASSRSPTSPPSRLAAIRRHASDHAAVLAAYAAHARRLKESSAAQSLSFSTLSSDLSALSSRLAAHRSLPEDALKPLEKEARDRIKFARLLAADSKEGFDTQSKIQKLSDTVFAVGEHLARSRRAGRMSSRIAAGSTPKSLHCLSMRLLEARLAKPSAFADDPDPSPAFQDPSLYHYAIFSDNVLAVSVVIASATRAAADPSRHVFHVVTAPMYLPAFRVWFARRPPPLGVHVQLIAYSDFPFLNASFSPVLRQIETGKRDVALLDYLRFYLPDMFPALQRVVLLEDDVVVQKDLAGLWHVDLDGKVNGAVEMCFGGFRRYRKYLNFTQDIVRERFSPGACAWEYGVNVFDLQAWRRDGCTELFHQYMELNEDGELWDPTSVLPAGLMAFYGNTKPLDKSWHVMGLGYNPSISPEVIRGAAVIHFNGNMKPWLDVAFNQYKALWTKHVDTEMEFLTLCNFGL</sequence>
<reference evidence="1" key="2">
    <citation type="submission" date="2025-09" db="UniProtKB">
        <authorList>
            <consortium name="EnsemblPlants"/>
        </authorList>
    </citation>
    <scope>IDENTIFICATION</scope>
</reference>
<dbReference type="Proteomes" id="UP001732700">
    <property type="component" value="Chromosome 7A"/>
</dbReference>
<evidence type="ECO:0000313" key="2">
    <source>
        <dbReference type="Proteomes" id="UP001732700"/>
    </source>
</evidence>
<proteinExistence type="predicted"/>
<evidence type="ECO:0000313" key="1">
    <source>
        <dbReference type="EnsemblPlants" id="AVESA.00010b.r2.7AG1210210.1.CDS"/>
    </source>
</evidence>
<dbReference type="EnsemblPlants" id="AVESA.00010b.r2.7AG1210210.1">
    <property type="protein sequence ID" value="AVESA.00010b.r2.7AG1210210.1.CDS"/>
    <property type="gene ID" value="AVESA.00010b.r2.7AG1210210"/>
</dbReference>
<name>A0ACD5ZRB8_AVESA</name>
<organism evidence="1 2">
    <name type="scientific">Avena sativa</name>
    <name type="common">Oat</name>
    <dbReference type="NCBI Taxonomy" id="4498"/>
    <lineage>
        <taxon>Eukaryota</taxon>
        <taxon>Viridiplantae</taxon>
        <taxon>Streptophyta</taxon>
        <taxon>Embryophyta</taxon>
        <taxon>Tracheophyta</taxon>
        <taxon>Spermatophyta</taxon>
        <taxon>Magnoliopsida</taxon>
        <taxon>Liliopsida</taxon>
        <taxon>Poales</taxon>
        <taxon>Poaceae</taxon>
        <taxon>BOP clade</taxon>
        <taxon>Pooideae</taxon>
        <taxon>Poodae</taxon>
        <taxon>Poeae</taxon>
        <taxon>Poeae Chloroplast Group 1 (Aveneae type)</taxon>
        <taxon>Aveninae</taxon>
        <taxon>Avena</taxon>
    </lineage>
</organism>
<reference evidence="1" key="1">
    <citation type="submission" date="2021-05" db="EMBL/GenBank/DDBJ databases">
        <authorList>
            <person name="Scholz U."/>
            <person name="Mascher M."/>
            <person name="Fiebig A."/>
        </authorList>
    </citation>
    <scope>NUCLEOTIDE SEQUENCE [LARGE SCALE GENOMIC DNA]</scope>
</reference>
<accession>A0ACD5ZRB8</accession>
<protein>
    <submittedName>
        <fullName evidence="1">Uncharacterized protein</fullName>
    </submittedName>
</protein>